<keyword evidence="2" id="KW-1185">Reference proteome</keyword>
<gene>
    <name evidence="1" type="ORF">LOK49_LG11G00449</name>
</gene>
<evidence type="ECO:0000313" key="2">
    <source>
        <dbReference type="Proteomes" id="UP001060215"/>
    </source>
</evidence>
<accession>A0ACC0G2J3</accession>
<sequence>MRMESGMVSESVLDQFKSEIVVLNEIQHRHLVSILGYCLDGNVRLLVYEYMPQGTLSRHLFQWKEEGLNPLEGLKRLTIALDVARGVQYLHSLAHQSFIHRDLKPSNILPTDDMGAKVVDLDLFA</sequence>
<proteinExistence type="predicted"/>
<reference evidence="1 2" key="1">
    <citation type="journal article" date="2022" name="Plant J.">
        <title>Chromosome-level genome of Camellia lanceoleosa provides a valuable resource for understanding genome evolution and self-incompatibility.</title>
        <authorList>
            <person name="Gong W."/>
            <person name="Xiao S."/>
            <person name="Wang L."/>
            <person name="Liao Z."/>
            <person name="Chang Y."/>
            <person name="Mo W."/>
            <person name="Hu G."/>
            <person name="Li W."/>
            <person name="Zhao G."/>
            <person name="Zhu H."/>
            <person name="Hu X."/>
            <person name="Ji K."/>
            <person name="Xiang X."/>
            <person name="Song Q."/>
            <person name="Yuan D."/>
            <person name="Jin S."/>
            <person name="Zhang L."/>
        </authorList>
    </citation>
    <scope>NUCLEOTIDE SEQUENCE [LARGE SCALE GENOMIC DNA]</scope>
    <source>
        <strain evidence="1">SQ_2022a</strain>
    </source>
</reference>
<protein>
    <submittedName>
        <fullName evidence="1">Receptor-like kinase TMK3</fullName>
    </submittedName>
</protein>
<dbReference type="EMBL" id="CM045769">
    <property type="protein sequence ID" value="KAI7995039.1"/>
    <property type="molecule type" value="Genomic_DNA"/>
</dbReference>
<evidence type="ECO:0000313" key="1">
    <source>
        <dbReference type="EMBL" id="KAI7995039.1"/>
    </source>
</evidence>
<organism evidence="1 2">
    <name type="scientific">Camellia lanceoleosa</name>
    <dbReference type="NCBI Taxonomy" id="1840588"/>
    <lineage>
        <taxon>Eukaryota</taxon>
        <taxon>Viridiplantae</taxon>
        <taxon>Streptophyta</taxon>
        <taxon>Embryophyta</taxon>
        <taxon>Tracheophyta</taxon>
        <taxon>Spermatophyta</taxon>
        <taxon>Magnoliopsida</taxon>
        <taxon>eudicotyledons</taxon>
        <taxon>Gunneridae</taxon>
        <taxon>Pentapetalae</taxon>
        <taxon>asterids</taxon>
        <taxon>Ericales</taxon>
        <taxon>Theaceae</taxon>
        <taxon>Camellia</taxon>
    </lineage>
</organism>
<dbReference type="Proteomes" id="UP001060215">
    <property type="component" value="Chromosome 12"/>
</dbReference>
<name>A0ACC0G2J3_9ERIC</name>
<comment type="caution">
    <text evidence="1">The sequence shown here is derived from an EMBL/GenBank/DDBJ whole genome shotgun (WGS) entry which is preliminary data.</text>
</comment>